<dbReference type="InParanoid" id="A0A067P0A1"/>
<gene>
    <name evidence="3" type="ORF">PLEOSDRAFT_153652</name>
</gene>
<keyword evidence="1" id="KW-0472">Membrane</keyword>
<dbReference type="EMBL" id="KL198004">
    <property type="protein sequence ID" value="KDQ32675.1"/>
    <property type="molecule type" value="Genomic_DNA"/>
</dbReference>
<feature type="transmembrane region" description="Helical" evidence="1">
    <location>
        <begin position="143"/>
        <end position="165"/>
    </location>
</feature>
<evidence type="ECO:0000313" key="4">
    <source>
        <dbReference type="Proteomes" id="UP000027073"/>
    </source>
</evidence>
<proteinExistence type="predicted"/>
<accession>A0A067P0A1</accession>
<dbReference type="VEuPathDB" id="FungiDB:PLEOSDRAFT_153652"/>
<dbReference type="HOGENOM" id="CLU_035509_10_5_1"/>
<feature type="transmembrane region" description="Helical" evidence="1">
    <location>
        <begin position="219"/>
        <end position="237"/>
    </location>
</feature>
<keyword evidence="1" id="KW-1133">Transmembrane helix</keyword>
<evidence type="ECO:0000313" key="3">
    <source>
        <dbReference type="EMBL" id="KDQ32675.1"/>
    </source>
</evidence>
<dbReference type="STRING" id="1137138.A0A067P0A1"/>
<dbReference type="OrthoDB" id="3020506at2759"/>
<feature type="domain" description="DUF6533" evidence="2">
    <location>
        <begin position="33"/>
        <end position="77"/>
    </location>
</feature>
<name>A0A067P0A1_PLEO1</name>
<dbReference type="InterPro" id="IPR045340">
    <property type="entry name" value="DUF6533"/>
</dbReference>
<dbReference type="Pfam" id="PF20151">
    <property type="entry name" value="DUF6533"/>
    <property type="match status" value="1"/>
</dbReference>
<protein>
    <recommendedName>
        <fullName evidence="2">DUF6533 domain-containing protein</fullName>
    </recommendedName>
</protein>
<dbReference type="AlphaFoldDB" id="A0A067P0A1"/>
<feature type="transmembrane region" description="Helical" evidence="1">
    <location>
        <begin position="177"/>
        <end position="198"/>
    </location>
</feature>
<evidence type="ECO:0000259" key="2">
    <source>
        <dbReference type="Pfam" id="PF20151"/>
    </source>
</evidence>
<organism evidence="3 4">
    <name type="scientific">Pleurotus ostreatus (strain PC15)</name>
    <name type="common">Oyster mushroom</name>
    <dbReference type="NCBI Taxonomy" id="1137138"/>
    <lineage>
        <taxon>Eukaryota</taxon>
        <taxon>Fungi</taxon>
        <taxon>Dikarya</taxon>
        <taxon>Basidiomycota</taxon>
        <taxon>Agaricomycotina</taxon>
        <taxon>Agaricomycetes</taxon>
        <taxon>Agaricomycetidae</taxon>
        <taxon>Agaricales</taxon>
        <taxon>Pleurotineae</taxon>
        <taxon>Pleurotaceae</taxon>
        <taxon>Pleurotus</taxon>
    </lineage>
</organism>
<dbReference type="Proteomes" id="UP000027073">
    <property type="component" value="Unassembled WGS sequence"/>
</dbReference>
<sequence length="297" mass="33587">MSSPLIPRHSDFIPHHHATAPSVREWDAMLRAYSSFAALSVLLYEQCTTLSSEFELVWTRPITFVKCLYVICRYLAIAWQITSQVFLLQLDLENPYSYKQCIAWHSIHTAVSQILLFVIECIQAMKVHALYSERRKTLYMLHLFRTISFILITYTTVATLLVLSYDGACIVSDIPQQVTWFGALAILSQLIVTFLGMSPSVLKEILRQSSLIATMSRDSFLMFGIITVFSAIIIRYAALMAHVIPQFFLSTLSVIGCRMILNMLETASREGDTIRTASVHLSMFLDGSFVSGETESL</sequence>
<keyword evidence="1" id="KW-0812">Transmembrane</keyword>
<evidence type="ECO:0000256" key="1">
    <source>
        <dbReference type="SAM" id="Phobius"/>
    </source>
</evidence>
<reference evidence="4" key="1">
    <citation type="journal article" date="2014" name="Proc. Natl. Acad. Sci. U.S.A.">
        <title>Extensive sampling of basidiomycete genomes demonstrates inadequacy of the white-rot/brown-rot paradigm for wood decay fungi.</title>
        <authorList>
            <person name="Riley R."/>
            <person name="Salamov A.A."/>
            <person name="Brown D.W."/>
            <person name="Nagy L.G."/>
            <person name="Floudas D."/>
            <person name="Held B.W."/>
            <person name="Levasseur A."/>
            <person name="Lombard V."/>
            <person name="Morin E."/>
            <person name="Otillar R."/>
            <person name="Lindquist E.A."/>
            <person name="Sun H."/>
            <person name="LaButti K.M."/>
            <person name="Schmutz J."/>
            <person name="Jabbour D."/>
            <person name="Luo H."/>
            <person name="Baker S.E."/>
            <person name="Pisabarro A.G."/>
            <person name="Walton J.D."/>
            <person name="Blanchette R.A."/>
            <person name="Henrissat B."/>
            <person name="Martin F."/>
            <person name="Cullen D."/>
            <person name="Hibbett D.S."/>
            <person name="Grigoriev I.V."/>
        </authorList>
    </citation>
    <scope>NUCLEOTIDE SEQUENCE [LARGE SCALE GENOMIC DNA]</scope>
    <source>
        <strain evidence="4">PC15</strain>
    </source>
</reference>